<evidence type="ECO:0000313" key="12">
    <source>
        <dbReference type="Proteomes" id="UP000325755"/>
    </source>
</evidence>
<gene>
    <name evidence="11" type="ORF">F6R98_20165</name>
</gene>
<dbReference type="Proteomes" id="UP000325755">
    <property type="component" value="Chromosome"/>
</dbReference>
<sequence length="265" mass="29859">MPGTSPSISLNLPVRRYVSEVAKNQAGVRESQALRYRIFAEEMGAHLHTRTEGLDYDEIDDYCNHLLVRETRTGKVVACTRLLTDSQAARLGRFYSEGEFDLSKVLTLPGRFLEIGRTCVDPSHRGSVVLGTLWNGLAEYVHEGNFNYLMGCASISPGTSGFAVDAVYRQIQSHQFGPDSLKVRPLKPVPQWKRCINDESGIPPLLQAYLRLGCWVCGDPYWDEDFNVMDVFILLDLTRLQNRYEKRFMAERAAPAYRSAVAAMS</sequence>
<comment type="function">
    <text evidence="9">Catalyzes the first step in the biosynthesis of ornithine lipids, which are phosphorus-free membrane lipids. Catalyzes the 3-hydroxyacyl-acyl carrier protein-dependent acylation of ornithine to form lyso-ornithine lipid (LOL).</text>
</comment>
<dbReference type="InterPro" id="IPR016181">
    <property type="entry name" value="Acyl_CoA_acyltransferase"/>
</dbReference>
<dbReference type="EC" id="2.3.2.30" evidence="7"/>
<dbReference type="InParanoid" id="A0A5Q0BL35"/>
<keyword evidence="5" id="KW-0012">Acyltransferase</keyword>
<dbReference type="GO" id="GO:0043810">
    <property type="term" value="F:ornithine-acyl [acyl carrier protein] N-acyltransferase activity"/>
    <property type="evidence" value="ECO:0007669"/>
    <property type="project" value="UniProtKB-EC"/>
</dbReference>
<dbReference type="PANTHER" id="PTHR37323:SF1">
    <property type="entry name" value="L-ORNITHINE N(ALPHA)-ACYLTRANSFERASE"/>
    <property type="match status" value="1"/>
</dbReference>
<dbReference type="AlphaFoldDB" id="A0A5Q0BL35"/>
<keyword evidence="12" id="KW-1185">Reference proteome</keyword>
<dbReference type="SUPFAM" id="SSF55729">
    <property type="entry name" value="Acyl-CoA N-acyltransferases (Nat)"/>
    <property type="match status" value="1"/>
</dbReference>
<comment type="similarity">
    <text evidence="6">Belongs to the acetyltransferase family. OlsB subfamily.</text>
</comment>
<organism evidence="11 12">
    <name type="scientific">Candidatus Methylospira mobilis</name>
    <dbReference type="NCBI Taxonomy" id="1808979"/>
    <lineage>
        <taxon>Bacteria</taxon>
        <taxon>Pseudomonadati</taxon>
        <taxon>Pseudomonadota</taxon>
        <taxon>Gammaproteobacteria</taxon>
        <taxon>Methylococcales</taxon>
        <taxon>Methylococcaceae</taxon>
        <taxon>Candidatus Methylospira</taxon>
    </lineage>
</organism>
<dbReference type="PANTHER" id="PTHR37323">
    <property type="entry name" value="GCN5-RELATED N-ACETYLTRANSFERASE"/>
    <property type="match status" value="1"/>
</dbReference>
<evidence type="ECO:0000256" key="8">
    <source>
        <dbReference type="ARBA" id="ARBA00039866"/>
    </source>
</evidence>
<dbReference type="Gene3D" id="3.40.630.30">
    <property type="match status" value="1"/>
</dbReference>
<evidence type="ECO:0000256" key="4">
    <source>
        <dbReference type="ARBA" id="ARBA00023098"/>
    </source>
</evidence>
<evidence type="ECO:0000256" key="2">
    <source>
        <dbReference type="ARBA" id="ARBA00022516"/>
    </source>
</evidence>
<keyword evidence="3 11" id="KW-0808">Transferase</keyword>
<evidence type="ECO:0000313" key="11">
    <source>
        <dbReference type="EMBL" id="QFY44655.1"/>
    </source>
</evidence>
<reference evidence="11 12" key="1">
    <citation type="submission" date="2019-09" db="EMBL/GenBank/DDBJ databases">
        <title>Ecophysiology of the spiral-shaped methanotroph Methylospira mobilis as revealed by the complete genome sequence.</title>
        <authorList>
            <person name="Oshkin I.Y."/>
            <person name="Dedysh S.N."/>
            <person name="Miroshnikov K."/>
            <person name="Danilova O.V."/>
            <person name="Hakobyan A."/>
            <person name="Liesack W."/>
        </authorList>
    </citation>
    <scope>NUCLEOTIDE SEQUENCE [LARGE SCALE GENOMIC DNA]</scope>
    <source>
        <strain evidence="11 12">Shm1</strain>
    </source>
</reference>
<evidence type="ECO:0000256" key="9">
    <source>
        <dbReference type="ARBA" id="ARBA00045724"/>
    </source>
</evidence>
<comment type="pathway">
    <text evidence="1">Lipid metabolism.</text>
</comment>
<keyword evidence="4" id="KW-0443">Lipid metabolism</keyword>
<proteinExistence type="inferred from homology"/>
<keyword evidence="2" id="KW-0444">Lipid biosynthesis</keyword>
<name>A0A5Q0BL35_9GAMM</name>
<dbReference type="InterPro" id="IPR052351">
    <property type="entry name" value="Ornithine_N-alpha-AT"/>
</dbReference>
<evidence type="ECO:0000256" key="3">
    <source>
        <dbReference type="ARBA" id="ARBA00022679"/>
    </source>
</evidence>
<dbReference type="KEGG" id="mmob:F6R98_20165"/>
<dbReference type="Pfam" id="PF13444">
    <property type="entry name" value="Acetyltransf_5"/>
    <property type="match status" value="1"/>
</dbReference>
<dbReference type="EMBL" id="CP044205">
    <property type="protein sequence ID" value="QFY44655.1"/>
    <property type="molecule type" value="Genomic_DNA"/>
</dbReference>
<evidence type="ECO:0000256" key="7">
    <source>
        <dbReference type="ARBA" id="ARBA00039058"/>
    </source>
</evidence>
<dbReference type="OrthoDB" id="9787072at2"/>
<accession>A0A5Q0BL35</accession>
<dbReference type="GO" id="GO:0006629">
    <property type="term" value="P:lipid metabolic process"/>
    <property type="evidence" value="ECO:0007669"/>
    <property type="project" value="UniProtKB-KW"/>
</dbReference>
<comment type="catalytic activity">
    <reaction evidence="10">
        <text>a (3R)-hydroxyacyl-[ACP] + L-ornithine = a lyso-ornithine lipid + holo-[ACP] + H(+)</text>
        <dbReference type="Rhea" id="RHEA:20633"/>
        <dbReference type="Rhea" id="RHEA-COMP:9685"/>
        <dbReference type="Rhea" id="RHEA-COMP:9945"/>
        <dbReference type="ChEBI" id="CHEBI:15378"/>
        <dbReference type="ChEBI" id="CHEBI:46911"/>
        <dbReference type="ChEBI" id="CHEBI:64479"/>
        <dbReference type="ChEBI" id="CHEBI:78827"/>
        <dbReference type="ChEBI" id="CHEBI:138482"/>
        <dbReference type="EC" id="2.3.2.30"/>
    </reaction>
    <physiologicalReaction direction="left-to-right" evidence="10">
        <dbReference type="Rhea" id="RHEA:20634"/>
    </physiologicalReaction>
</comment>
<evidence type="ECO:0000256" key="5">
    <source>
        <dbReference type="ARBA" id="ARBA00023315"/>
    </source>
</evidence>
<evidence type="ECO:0000256" key="10">
    <source>
        <dbReference type="ARBA" id="ARBA00047785"/>
    </source>
</evidence>
<protein>
    <recommendedName>
        <fullName evidence="8">L-ornithine N(alpha)-acyltransferase</fullName>
        <ecNumber evidence="7">2.3.2.30</ecNumber>
    </recommendedName>
</protein>
<evidence type="ECO:0000256" key="6">
    <source>
        <dbReference type="ARBA" id="ARBA00038095"/>
    </source>
</evidence>
<evidence type="ECO:0000256" key="1">
    <source>
        <dbReference type="ARBA" id="ARBA00005189"/>
    </source>
</evidence>
<dbReference type="RefSeq" id="WP_153250617.1">
    <property type="nucleotide sequence ID" value="NZ_CP044205.1"/>
</dbReference>